<dbReference type="InterPro" id="IPR001807">
    <property type="entry name" value="ClC"/>
</dbReference>
<evidence type="ECO:0000256" key="1">
    <source>
        <dbReference type="ARBA" id="ARBA00004141"/>
    </source>
</evidence>
<feature type="transmembrane region" description="Helical" evidence="5">
    <location>
        <begin position="55"/>
        <end position="76"/>
    </location>
</feature>
<feature type="transmembrane region" description="Helical" evidence="5">
    <location>
        <begin position="260"/>
        <end position="278"/>
    </location>
</feature>
<dbReference type="EMBL" id="LTBB01000012">
    <property type="protein sequence ID" value="KYH28196.1"/>
    <property type="molecule type" value="Genomic_DNA"/>
</dbReference>
<keyword evidence="7" id="KW-1185">Reference proteome</keyword>
<evidence type="ECO:0000256" key="5">
    <source>
        <dbReference type="SAM" id="Phobius"/>
    </source>
</evidence>
<evidence type="ECO:0000256" key="2">
    <source>
        <dbReference type="ARBA" id="ARBA00022692"/>
    </source>
</evidence>
<evidence type="ECO:0000313" key="7">
    <source>
        <dbReference type="Proteomes" id="UP000075374"/>
    </source>
</evidence>
<feature type="transmembrane region" description="Helical" evidence="5">
    <location>
        <begin position="323"/>
        <end position="343"/>
    </location>
</feature>
<dbReference type="Proteomes" id="UP000075374">
    <property type="component" value="Unassembled WGS sequence"/>
</dbReference>
<proteinExistence type="predicted"/>
<dbReference type="STRING" id="1121305.CLCOL_21490"/>
<dbReference type="InterPro" id="IPR014743">
    <property type="entry name" value="Cl-channel_core"/>
</dbReference>
<dbReference type="InterPro" id="IPR050368">
    <property type="entry name" value="ClC-type_chloride_channel"/>
</dbReference>
<dbReference type="PATRIC" id="fig|1121305.3.peg.2150"/>
<feature type="transmembrane region" description="Helical" evidence="5">
    <location>
        <begin position="97"/>
        <end position="116"/>
    </location>
</feature>
<sequence>MIMELYKKKFLSTINYVSTFLKWILIASIIGLIGGSIGSLFHVSVEFATGFRQKYNWLIMILPFGGIIIVWLYKLCKMPVNIGTNQVIESIRSDEKVTFVMAPLIFVSTVITHLLGGSAGREGAALQLGGSIGSQVGKIFRLDEKDMHLITLCGMSSVFSALFGTPLTATFFAMEVISVGVIYYSSFVPCLTSSIVAYTISLLFNVEPVRYTLKVIPKVSLPIIMKIIVLSVLCAGVSIVLCMIMHNTQELMKKKVKNEFLRIAVGGILIIVLTFLVGSMDYNGAGMDIISKAIAGEARPEAFILKIIFTAITIGTGFKGGEIVPTFFIGSTFGCVVGGLLGIDPGFGAAIGLVALFCGVVNSPIASVILSIELFGSRGIILFAIACSVSYMMSGYYGLYSSQKIMYSKLKAEFININAK</sequence>
<dbReference type="Pfam" id="PF00654">
    <property type="entry name" value="Voltage_CLC"/>
    <property type="match status" value="1"/>
</dbReference>
<comment type="subcellular location">
    <subcellularLocation>
        <location evidence="1">Membrane</location>
        <topology evidence="1">Multi-pass membrane protein</topology>
    </subcellularLocation>
</comment>
<feature type="transmembrane region" description="Helical" evidence="5">
    <location>
        <begin position="350"/>
        <end position="372"/>
    </location>
</feature>
<accession>A0A151AKN8</accession>
<keyword evidence="4 5" id="KW-0472">Membrane</keyword>
<feature type="transmembrane region" description="Helical" evidence="5">
    <location>
        <begin position="378"/>
        <end position="399"/>
    </location>
</feature>
<comment type="caution">
    <text evidence="6">The sequence shown here is derived from an EMBL/GenBank/DDBJ whole genome shotgun (WGS) entry which is preliminary data.</text>
</comment>
<feature type="transmembrane region" description="Helical" evidence="5">
    <location>
        <begin position="223"/>
        <end position="248"/>
    </location>
</feature>
<dbReference type="PANTHER" id="PTHR43427">
    <property type="entry name" value="CHLORIDE CHANNEL PROTEIN CLC-E"/>
    <property type="match status" value="1"/>
</dbReference>
<dbReference type="GO" id="GO:0015108">
    <property type="term" value="F:chloride transmembrane transporter activity"/>
    <property type="evidence" value="ECO:0007669"/>
    <property type="project" value="InterPro"/>
</dbReference>
<keyword evidence="3 5" id="KW-1133">Transmembrane helix</keyword>
<name>A0A151AKN8_9CLOT</name>
<evidence type="ECO:0000256" key="4">
    <source>
        <dbReference type="ARBA" id="ARBA00023136"/>
    </source>
</evidence>
<reference evidence="6 7" key="1">
    <citation type="submission" date="2016-02" db="EMBL/GenBank/DDBJ databases">
        <title>Genome sequence of Clostridium colicanis DSM 13634.</title>
        <authorList>
            <person name="Poehlein A."/>
            <person name="Daniel R."/>
        </authorList>
    </citation>
    <scope>NUCLEOTIDE SEQUENCE [LARGE SCALE GENOMIC DNA]</scope>
    <source>
        <strain evidence="6 7">DSM 13634</strain>
    </source>
</reference>
<evidence type="ECO:0000256" key="3">
    <source>
        <dbReference type="ARBA" id="ARBA00022989"/>
    </source>
</evidence>
<protein>
    <submittedName>
        <fullName evidence="6">Chloride/fluoride channel protein</fullName>
    </submittedName>
</protein>
<dbReference type="SUPFAM" id="SSF81340">
    <property type="entry name" value="Clc chloride channel"/>
    <property type="match status" value="1"/>
</dbReference>
<keyword evidence="2 5" id="KW-0812">Transmembrane</keyword>
<feature type="transmembrane region" description="Helical" evidence="5">
    <location>
        <begin position="149"/>
        <end position="174"/>
    </location>
</feature>
<dbReference type="PRINTS" id="PR00762">
    <property type="entry name" value="CLCHANNEL"/>
</dbReference>
<dbReference type="Gene3D" id="1.10.3080.10">
    <property type="entry name" value="Clc chloride channel"/>
    <property type="match status" value="1"/>
</dbReference>
<organism evidence="6 7">
    <name type="scientific">Clostridium colicanis DSM 13634</name>
    <dbReference type="NCBI Taxonomy" id="1121305"/>
    <lineage>
        <taxon>Bacteria</taxon>
        <taxon>Bacillati</taxon>
        <taxon>Bacillota</taxon>
        <taxon>Clostridia</taxon>
        <taxon>Eubacteriales</taxon>
        <taxon>Clostridiaceae</taxon>
        <taxon>Clostridium</taxon>
    </lineage>
</organism>
<gene>
    <name evidence="6" type="primary">eriC_2</name>
    <name evidence="6" type="ORF">CLCOL_21490</name>
</gene>
<evidence type="ECO:0000313" key="6">
    <source>
        <dbReference type="EMBL" id="KYH28196.1"/>
    </source>
</evidence>
<dbReference type="PANTHER" id="PTHR43427:SF12">
    <property type="entry name" value="CHLORIDE TRANSPORTER"/>
    <property type="match status" value="1"/>
</dbReference>
<feature type="transmembrane region" description="Helical" evidence="5">
    <location>
        <begin position="181"/>
        <end position="203"/>
    </location>
</feature>
<feature type="transmembrane region" description="Helical" evidence="5">
    <location>
        <begin position="20"/>
        <end position="43"/>
    </location>
</feature>
<dbReference type="GO" id="GO:0016020">
    <property type="term" value="C:membrane"/>
    <property type="evidence" value="ECO:0007669"/>
    <property type="project" value="UniProtKB-SubCell"/>
</dbReference>
<dbReference type="AlphaFoldDB" id="A0A151AKN8"/>